<evidence type="ECO:0000313" key="1">
    <source>
        <dbReference type="EMBL" id="QPG06336.1"/>
    </source>
</evidence>
<organism evidence="1 2">
    <name type="scientific">Salinimonas marina</name>
    <dbReference type="NCBI Taxonomy" id="2785918"/>
    <lineage>
        <taxon>Bacteria</taxon>
        <taxon>Pseudomonadati</taxon>
        <taxon>Pseudomonadota</taxon>
        <taxon>Gammaproteobacteria</taxon>
        <taxon>Alteromonadales</taxon>
        <taxon>Alteromonadaceae</taxon>
        <taxon>Alteromonas/Salinimonas group</taxon>
        <taxon>Salinimonas</taxon>
    </lineage>
</organism>
<protein>
    <submittedName>
        <fullName evidence="1">Uncharacterized protein</fullName>
    </submittedName>
</protein>
<gene>
    <name evidence="1" type="ORF">IT774_03820</name>
</gene>
<keyword evidence="2" id="KW-1185">Reference proteome</keyword>
<dbReference type="Proteomes" id="UP000595095">
    <property type="component" value="Chromosome"/>
</dbReference>
<dbReference type="RefSeq" id="WP_195811413.1">
    <property type="nucleotide sequence ID" value="NZ_CP064795.1"/>
</dbReference>
<dbReference type="AlphaFoldDB" id="A0A7S9HDJ7"/>
<name>A0A7S9HDJ7_9ALTE</name>
<proteinExistence type="predicted"/>
<evidence type="ECO:0000313" key="2">
    <source>
        <dbReference type="Proteomes" id="UP000595095"/>
    </source>
</evidence>
<reference evidence="1 2" key="1">
    <citation type="submission" date="2020-11" db="EMBL/GenBank/DDBJ databases">
        <title>Complete genome sequence for Salinimonas sp. strain G2-b.</title>
        <authorList>
            <person name="Park S.-J."/>
        </authorList>
    </citation>
    <scope>NUCLEOTIDE SEQUENCE [LARGE SCALE GENOMIC DNA]</scope>
    <source>
        <strain evidence="1 2">G2-b</strain>
    </source>
</reference>
<sequence length="117" mass="13615">MSISEQAQKELKNAFPFTESSTQYIAKFATKSGKELALERERTEAIYLWLQKYDQNIDGVEIKNSKFPGQAYERNQTRNSNLNEKNTPKLKLGNRAYYLKIETLGALEKVIDWYSKI</sequence>
<dbReference type="EMBL" id="CP064795">
    <property type="protein sequence ID" value="QPG06336.1"/>
    <property type="molecule type" value="Genomic_DNA"/>
</dbReference>
<accession>A0A7S9HDJ7</accession>
<dbReference type="KEGG" id="smaa:IT774_03820"/>